<protein>
    <submittedName>
        <fullName evidence="1">Uncharacterized protein</fullName>
    </submittedName>
</protein>
<dbReference type="AlphaFoldDB" id="A0A1M5Q9X2"/>
<dbReference type="EMBL" id="FQWX01000019">
    <property type="protein sequence ID" value="SHH10905.1"/>
    <property type="molecule type" value="Genomic_DNA"/>
</dbReference>
<keyword evidence="2" id="KW-1185">Reference proteome</keyword>
<evidence type="ECO:0000313" key="2">
    <source>
        <dbReference type="Proteomes" id="UP000243255"/>
    </source>
</evidence>
<dbReference type="Proteomes" id="UP000243255">
    <property type="component" value="Unassembled WGS sequence"/>
</dbReference>
<proteinExistence type="predicted"/>
<reference evidence="2" key="1">
    <citation type="submission" date="2016-11" db="EMBL/GenBank/DDBJ databases">
        <authorList>
            <person name="Varghese N."/>
            <person name="Submissions S."/>
        </authorList>
    </citation>
    <scope>NUCLEOTIDE SEQUENCE [LARGE SCALE GENOMIC DNA]</scope>
    <source>
        <strain evidence="2">DSM 2635</strain>
    </source>
</reference>
<organism evidence="1 2">
    <name type="scientific">Asaccharospora irregularis DSM 2635</name>
    <dbReference type="NCBI Taxonomy" id="1121321"/>
    <lineage>
        <taxon>Bacteria</taxon>
        <taxon>Bacillati</taxon>
        <taxon>Bacillota</taxon>
        <taxon>Clostridia</taxon>
        <taxon>Peptostreptococcales</taxon>
        <taxon>Peptostreptococcaceae</taxon>
        <taxon>Asaccharospora</taxon>
    </lineage>
</organism>
<dbReference type="OrthoDB" id="2079767at2"/>
<name>A0A1M5Q9X2_9FIRM</name>
<sequence>MNLKQKLKEIIEDSPLFYFKITREEKWANDIIQGKLFMNTINFYKKLEKEEGLKGQGDKDELTIKLNPIDATIIAKDRKDGSELARIPVGMKNLNIEFDNDKKKPVFCIIGITLDDMEIVEDDGNLIRLKLNFSEKEIDRLKSEFGQYVVFIKAFRFQEKLEKSLNSLGINWTLDKVNYTNENMNKRLELTKNNDLKRFLYKDPDFKYQKEYRLILDEDVEDNKILEIEKISKDDGFLINIDSLLNFGLVYNIDWLNGY</sequence>
<evidence type="ECO:0000313" key="1">
    <source>
        <dbReference type="EMBL" id="SHH10905.1"/>
    </source>
</evidence>
<gene>
    <name evidence="1" type="ORF">SAMN04488530_11939</name>
</gene>
<dbReference type="RefSeq" id="WP_073126441.1">
    <property type="nucleotide sequence ID" value="NZ_BAABCH010000093.1"/>
</dbReference>
<accession>A0A1M5Q9X2</accession>